<comment type="similarity">
    <text evidence="2">Belongs to the amino acid/polyamine transporter 2 family.</text>
</comment>
<dbReference type="InterPro" id="IPR031818">
    <property type="entry name" value="Hri1"/>
</dbReference>
<sequence>MASQAVQRISLRWLPEPAYEDTITTALNVGGYFIDLRITKQDPSIQWSRAGERIVLKKEPPTYRWTHIIDSLNLTIPDDAHFEKLPNGDDLEIGTTPCPHKGGVPTDYEEVWRDITAKKSADELSWILQSTDGTTFIGKVGGIFLAIRKTAQEDFTAIREDRQDDDWTTTYESDGKAGLPQATQCIEAIEKTSQPTTLTTMSKKADCIQGADYPSTVDSNIPNDEKLGTTVLADNQEVFQQAEYRALGWIRTGVILMKLCFATGVLAIPSAFSVVGYGPGVILLVCWGALTTYYAYIMYVFRTKYPRVHNIADAAGILGGPVAREVAGAIFLLTWVLASGSGFIGLSQGFQVLSSRHVCTVVWTLVAAICTALVASIQTLGRLAILTWIGFASIFTAVFVVVVGVSQVERPAAAPQEGPFNLDVMAVGSPGFVAGLVATINLFAGYGSTPTFMPVIAEMRNPKSFKKALFTSQIFLSICYISFGVVVYKYCGQYVASPSLGSAGGTLEKIAYGISIPGFIMTSTLWVHLAAKFLLVRILRNSAHLQSNSIIHWVTWLGSTIGISAVAFIIAGAVPFFSYLIGLIGSLCCAPTCLILPALMGLHMDWVHRRSTKAKLAACCLHVFTVILGSFITVSGTYTTIQSIIDAYRSGAVGQAFTCS</sequence>
<organism evidence="8 9">
    <name type="scientific">Seiridium cardinale</name>
    <dbReference type="NCBI Taxonomy" id="138064"/>
    <lineage>
        <taxon>Eukaryota</taxon>
        <taxon>Fungi</taxon>
        <taxon>Dikarya</taxon>
        <taxon>Ascomycota</taxon>
        <taxon>Pezizomycotina</taxon>
        <taxon>Sordariomycetes</taxon>
        <taxon>Xylariomycetidae</taxon>
        <taxon>Amphisphaeriales</taxon>
        <taxon>Sporocadaceae</taxon>
        <taxon>Seiridium</taxon>
    </lineage>
</organism>
<dbReference type="InterPro" id="IPR013057">
    <property type="entry name" value="AA_transpt_TM"/>
</dbReference>
<feature type="transmembrane region" description="Helical" evidence="6">
    <location>
        <begin position="255"/>
        <end position="275"/>
    </location>
</feature>
<feature type="transmembrane region" description="Helical" evidence="6">
    <location>
        <begin position="425"/>
        <end position="447"/>
    </location>
</feature>
<feature type="transmembrane region" description="Helical" evidence="6">
    <location>
        <begin position="614"/>
        <end position="634"/>
    </location>
</feature>
<evidence type="ECO:0000259" key="7">
    <source>
        <dbReference type="Pfam" id="PF01490"/>
    </source>
</evidence>
<accession>A0ABR2XQ74</accession>
<feature type="transmembrane region" description="Helical" evidence="6">
    <location>
        <begin position="281"/>
        <end position="301"/>
    </location>
</feature>
<dbReference type="Pfam" id="PF01490">
    <property type="entry name" value="Aa_trans"/>
    <property type="match status" value="1"/>
</dbReference>
<evidence type="ECO:0000256" key="2">
    <source>
        <dbReference type="ARBA" id="ARBA00008066"/>
    </source>
</evidence>
<dbReference type="PANTHER" id="PTHR22950:SF697">
    <property type="entry name" value="AMINO ACID TRANSPORTER (EUROFUNG)"/>
    <property type="match status" value="1"/>
</dbReference>
<gene>
    <name evidence="8" type="ORF">SCAR479_07191</name>
</gene>
<name>A0ABR2XQ74_9PEZI</name>
<evidence type="ECO:0000256" key="1">
    <source>
        <dbReference type="ARBA" id="ARBA00004141"/>
    </source>
</evidence>
<feature type="transmembrane region" description="Helical" evidence="6">
    <location>
        <begin position="322"/>
        <end position="343"/>
    </location>
</feature>
<feature type="domain" description="Amino acid transporter transmembrane" evidence="7">
    <location>
        <begin position="248"/>
        <end position="641"/>
    </location>
</feature>
<keyword evidence="5 6" id="KW-0472">Membrane</keyword>
<reference evidence="8 9" key="1">
    <citation type="submission" date="2024-02" db="EMBL/GenBank/DDBJ databases">
        <title>First draft genome assembly of two strains of Seiridium cardinale.</title>
        <authorList>
            <person name="Emiliani G."/>
            <person name="Scali E."/>
        </authorList>
    </citation>
    <scope>NUCLEOTIDE SEQUENCE [LARGE SCALE GENOMIC DNA]</scope>
    <source>
        <strain evidence="8 9">BM-138-000479</strain>
    </source>
</reference>
<evidence type="ECO:0000313" key="8">
    <source>
        <dbReference type="EMBL" id="KAK9775971.1"/>
    </source>
</evidence>
<comment type="caution">
    <text evidence="8">The sequence shown here is derived from an EMBL/GenBank/DDBJ whole genome shotgun (WGS) entry which is preliminary data.</text>
</comment>
<comment type="subcellular location">
    <subcellularLocation>
        <location evidence="1">Membrane</location>
        <topology evidence="1">Multi-pass membrane protein</topology>
    </subcellularLocation>
</comment>
<evidence type="ECO:0000256" key="6">
    <source>
        <dbReference type="SAM" id="Phobius"/>
    </source>
</evidence>
<feature type="transmembrane region" description="Helical" evidence="6">
    <location>
        <begin position="383"/>
        <end position="405"/>
    </location>
</feature>
<evidence type="ECO:0000256" key="4">
    <source>
        <dbReference type="ARBA" id="ARBA00022989"/>
    </source>
</evidence>
<keyword evidence="3 6" id="KW-0812">Transmembrane</keyword>
<dbReference type="EMBL" id="JARVKM010000030">
    <property type="protein sequence ID" value="KAK9775971.1"/>
    <property type="molecule type" value="Genomic_DNA"/>
</dbReference>
<dbReference type="PANTHER" id="PTHR22950">
    <property type="entry name" value="AMINO ACID TRANSPORTER"/>
    <property type="match status" value="1"/>
</dbReference>
<evidence type="ECO:0000256" key="5">
    <source>
        <dbReference type="ARBA" id="ARBA00023136"/>
    </source>
</evidence>
<feature type="transmembrane region" description="Helical" evidence="6">
    <location>
        <begin position="355"/>
        <end position="376"/>
    </location>
</feature>
<protein>
    <submittedName>
        <fullName evidence="8">Neutral amino acid transporter</fullName>
    </submittedName>
</protein>
<evidence type="ECO:0000256" key="3">
    <source>
        <dbReference type="ARBA" id="ARBA00022692"/>
    </source>
</evidence>
<dbReference type="Gene3D" id="2.40.128.320">
    <property type="entry name" value="Protein HRI1, N-terminal domain"/>
    <property type="match status" value="1"/>
</dbReference>
<feature type="transmembrane region" description="Helical" evidence="6">
    <location>
        <begin position="550"/>
        <end position="570"/>
    </location>
</feature>
<feature type="transmembrane region" description="Helical" evidence="6">
    <location>
        <begin position="576"/>
        <end position="602"/>
    </location>
</feature>
<evidence type="ECO:0000313" key="9">
    <source>
        <dbReference type="Proteomes" id="UP001465668"/>
    </source>
</evidence>
<feature type="transmembrane region" description="Helical" evidence="6">
    <location>
        <begin position="510"/>
        <end position="529"/>
    </location>
</feature>
<dbReference type="Pfam" id="PF16815">
    <property type="entry name" value="HRI1"/>
    <property type="match status" value="1"/>
</dbReference>
<dbReference type="Proteomes" id="UP001465668">
    <property type="component" value="Unassembled WGS sequence"/>
</dbReference>
<feature type="transmembrane region" description="Helical" evidence="6">
    <location>
        <begin position="468"/>
        <end position="490"/>
    </location>
</feature>
<dbReference type="InterPro" id="IPR043047">
    <property type="entry name" value="Hri1_N_sf"/>
</dbReference>
<keyword evidence="4 6" id="KW-1133">Transmembrane helix</keyword>
<keyword evidence="9" id="KW-1185">Reference proteome</keyword>
<proteinExistence type="inferred from homology"/>